<dbReference type="AlphaFoldDB" id="G0WAM7"/>
<dbReference type="eggNOG" id="ENOG502S1H2">
    <property type="taxonomic scope" value="Eukaryota"/>
</dbReference>
<feature type="compositionally biased region" description="Low complexity" evidence="1">
    <location>
        <begin position="251"/>
        <end position="269"/>
    </location>
</feature>
<feature type="signal peptide" evidence="2">
    <location>
        <begin position="1"/>
        <end position="17"/>
    </location>
</feature>
<evidence type="ECO:0000256" key="1">
    <source>
        <dbReference type="SAM" id="MobiDB-lite"/>
    </source>
</evidence>
<dbReference type="OMA" id="NILHYDM"/>
<gene>
    <name evidence="4" type="primary">NDAI0E04830</name>
    <name evidence="4" type="ordered locus">NDAI_0E04830</name>
</gene>
<organism evidence="4 5">
    <name type="scientific">Naumovozyma dairenensis (strain ATCC 10597 / BCRC 20456 / CBS 421 / NBRC 0211 / NRRL Y-12639)</name>
    <name type="common">Saccharomyces dairenensis</name>
    <dbReference type="NCBI Taxonomy" id="1071378"/>
    <lineage>
        <taxon>Eukaryota</taxon>
        <taxon>Fungi</taxon>
        <taxon>Dikarya</taxon>
        <taxon>Ascomycota</taxon>
        <taxon>Saccharomycotina</taxon>
        <taxon>Saccharomycetes</taxon>
        <taxon>Saccharomycetales</taxon>
        <taxon>Saccharomycetaceae</taxon>
        <taxon>Naumovozyma</taxon>
    </lineage>
</organism>
<dbReference type="HOGENOM" id="CLU_070636_0_0_1"/>
<dbReference type="InterPro" id="IPR018789">
    <property type="entry name" value="Flo11"/>
</dbReference>
<dbReference type="KEGG" id="ndi:NDAI_0E04830"/>
<dbReference type="GeneID" id="11499089"/>
<dbReference type="Pfam" id="PF10182">
    <property type="entry name" value="Flo11"/>
    <property type="match status" value="1"/>
</dbReference>
<dbReference type="Proteomes" id="UP000000689">
    <property type="component" value="Chromosome 5"/>
</dbReference>
<proteinExistence type="predicted"/>
<dbReference type="SMART" id="SM01213">
    <property type="entry name" value="Flo11"/>
    <property type="match status" value="1"/>
</dbReference>
<feature type="domain" description="Flo11" evidence="3">
    <location>
        <begin position="29"/>
        <end position="205"/>
    </location>
</feature>
<feature type="chain" id="PRO_5003410846" description="Flo11 domain-containing protein" evidence="2">
    <location>
        <begin position="18"/>
        <end position="339"/>
    </location>
</feature>
<evidence type="ECO:0000256" key="2">
    <source>
        <dbReference type="SAM" id="SignalP"/>
    </source>
</evidence>
<evidence type="ECO:0000313" key="4">
    <source>
        <dbReference type="EMBL" id="CCD25300.1"/>
    </source>
</evidence>
<evidence type="ECO:0000313" key="5">
    <source>
        <dbReference type="Proteomes" id="UP000000689"/>
    </source>
</evidence>
<protein>
    <recommendedName>
        <fullName evidence="3">Flo11 domain-containing protein</fullName>
    </recommendedName>
</protein>
<keyword evidence="2" id="KW-0732">Signal</keyword>
<sequence length="339" mass="38078">MLSSVLLIIIQATYVLSSLINYQDQSLWKRGTLTCQTVMNGCPDLNFGWHAANTNILKYYLDILNVEWLGNNLYEITIQVTGEEQIDLKYLYSLKIIGVQGPKSTIQLYGKNENTFLIDSPTNYTVTFQVYGGAKKDECNIWLPNFQIQYEYLQGDASKYQNTWKWGTTSFDLSTGCTNYDNQMNSQTDFPGFYWNMDCRNECGKSATLWRPSTVSSKVKSTAASIIIPTIDGSSTSTSDSSSFLSTFSQRNSVPVSDPLSSVDSVTSSREPLTSSNLPSTTRQLYVTSTITQYLSTVYNTYITYTTRSDITRVSIIIEIITSYEKLSNRPSITTATDV</sequence>
<evidence type="ECO:0000259" key="3">
    <source>
        <dbReference type="PROSITE" id="PS51824"/>
    </source>
</evidence>
<dbReference type="PROSITE" id="PS51824">
    <property type="entry name" value="FLO11"/>
    <property type="match status" value="1"/>
</dbReference>
<accession>G0WAM7</accession>
<feature type="region of interest" description="Disordered" evidence="1">
    <location>
        <begin position="251"/>
        <end position="278"/>
    </location>
</feature>
<keyword evidence="5" id="KW-1185">Reference proteome</keyword>
<dbReference type="RefSeq" id="XP_003670543.1">
    <property type="nucleotide sequence ID" value="XM_003670495.1"/>
</dbReference>
<dbReference type="EMBL" id="HE580271">
    <property type="protein sequence ID" value="CCD25300.1"/>
    <property type="molecule type" value="Genomic_DNA"/>
</dbReference>
<dbReference type="OrthoDB" id="4070545at2759"/>
<name>G0WAM7_NAUDC</name>
<reference evidence="4 5" key="1">
    <citation type="journal article" date="2011" name="Proc. Natl. Acad. Sci. U.S.A.">
        <title>Evolutionary erosion of yeast sex chromosomes by mating-type switching accidents.</title>
        <authorList>
            <person name="Gordon J.L."/>
            <person name="Armisen D."/>
            <person name="Proux-Wera E."/>
            <person name="Oheigeartaigh S.S."/>
            <person name="Byrne K.P."/>
            <person name="Wolfe K.H."/>
        </authorList>
    </citation>
    <scope>NUCLEOTIDE SEQUENCE [LARGE SCALE GENOMIC DNA]</scope>
    <source>
        <strain evidence="5">ATCC 10597 / BCRC 20456 / CBS 421 / NBRC 0211 / NRRL Y-12639</strain>
    </source>
</reference>